<feature type="non-terminal residue" evidence="2">
    <location>
        <position position="1498"/>
    </location>
</feature>
<feature type="compositionally biased region" description="Basic and acidic residues" evidence="1">
    <location>
        <begin position="305"/>
        <end position="324"/>
    </location>
</feature>
<name>U9TB98_RHIID</name>
<organism evidence="2">
    <name type="scientific">Rhizophagus irregularis (strain DAOM 181602 / DAOM 197198 / MUCL 43194)</name>
    <name type="common">Arbuscular mycorrhizal fungus</name>
    <name type="synonym">Glomus intraradices</name>
    <dbReference type="NCBI Taxonomy" id="747089"/>
    <lineage>
        <taxon>Eukaryota</taxon>
        <taxon>Fungi</taxon>
        <taxon>Fungi incertae sedis</taxon>
        <taxon>Mucoromycota</taxon>
        <taxon>Glomeromycotina</taxon>
        <taxon>Glomeromycetes</taxon>
        <taxon>Glomerales</taxon>
        <taxon>Glomeraceae</taxon>
        <taxon>Rhizophagus</taxon>
    </lineage>
</organism>
<evidence type="ECO:0000256" key="1">
    <source>
        <dbReference type="SAM" id="MobiDB-lite"/>
    </source>
</evidence>
<dbReference type="HOGENOM" id="CLU_248838_0_0_1"/>
<dbReference type="VEuPathDB" id="FungiDB:RhiirFUN_009586"/>
<evidence type="ECO:0000313" key="2">
    <source>
        <dbReference type="EMBL" id="ESA00631.1"/>
    </source>
</evidence>
<gene>
    <name evidence="2" type="ORF">GLOINDRAFT_8304</name>
</gene>
<feature type="region of interest" description="Disordered" evidence="1">
    <location>
        <begin position="293"/>
        <end position="324"/>
    </location>
</feature>
<sequence>MVTIRIVRRILAYQTQDGNIPLNNKTAELLGFENAEDLKKELQTYFKSENVKKVEHLWASACIIWYLRYVALDYRNDWLESFEKTSEYLRVQCNDSKLEQEVLDCAKEFIHKRYQVDNESVEEDNKFAVTLSRKKEMIAKEKEEEAINEAKVKRKPSLLVKPVVTVETVKKYIKYQNKEGKFTFNDDIAKQLTFENSESLKTSINKHFGSKLTSKLDLDILTTAISIYYLRLEGSEHRSEWSTTYETSCKWLKQQIKDKEVESELLKSARSYVIITYNVDNETIDKDSKEFPAIPIPDESAAAPDKGKSVDKGQHAETKSREIGVEAKKQDAVITQSESQRKAILDVQSSTTVEKTQSIISYQQGDGCYKLSDIVSKKLETSEETLTESIRTSTTNETIRKLKPEVLSTVLTISYLQTFANQHESHWKVQNEKARKYLIKEVGEDKVEEILAASKKIVVERATNKVIRKQQRSAFATIQSSTTLEKTKSILSSFKTDHFEWNPTISKKLDISSDKLVSTCESYAKTEELKQTIKQNPTVWQTAIQLHYLELTAPHHEKHWRGQYDTARKYIKSQIKNEKLEKELWEASYKLCAEKATQKVIVKKRRVALLHLQSKTTVETTKIICSKQKPEGSIEISEEITRNSGISSDSILKTVETHATTESLKKVTNVDVWKTAISLSYLETYGTAHESTWKVHYDKARKFIKEKVKDEKLEAEILKASKELVIQKSTTNVIRKQAKKEKRITLSYLDKKTSPSTVISIVSKQKQDGSLELGTDLKKQLDVSSSESLVTSIESIGVSEKLKKVINSKDTKLVESALTISYLQNAASSQERNWRDKYDKAISYIRKEVNDEKLEKELLNVCRKYIVQKSVTEVVRKKQLKEKRIALTAAQSKTTVETTKKIVSAQKSDGSFELNEQISKQLDISSPETLLNTCHTVTTNERVKTIKDSSVWTTAITLIYLQYNASSHESTWKEQYDRARKYLKEKVNDDELEKEILRTTKTIVVEKTSNKVIKEQKKEEKRAALSAIQSKTDVKTITSQQQNDGSFALNDDIKKQIDISSNETLTNSVLTYTTNESVKKYVKDVKYNKAITTAITISYLKVYASNNESTWSEQYKKARKYLKEQINDDALEEEIIKTCSKLVVDKSTKKITEKKKKAEKRVALSEVRKVGSVEKAEKVISNQKSDGSIELSDTTRKDLNISNETLKLTVNTLTKNEKLKNAPVEVWNTAISLNYLKINSDELGGAWKDKYEKARNYLKTQLGGDENAEKEILKVTNKIVVEKVVLKQTEVEKQKALAAIQSKTTEKTIKTVVSTQQQDGSFELSDVVCKDLDVSSETLITTMKNYVSSEKLKKINDKKLFYTVITLAYLQTTSSSQDSQWKDKYEKARKYVKEAIKDDDLEEEILQSSQKFVTEASTNVVRKQAKQEKKTEKTAALITLKSKTTPETTRKIVENQKPDGSIKLDKTISEKINISSDNIQSSVQTYGVSDKLKSVPQK</sequence>
<feature type="compositionally biased region" description="Basic and acidic residues" evidence="1">
    <location>
        <begin position="1448"/>
        <end position="1466"/>
    </location>
</feature>
<feature type="region of interest" description="Disordered" evidence="1">
    <location>
        <begin position="1444"/>
        <end position="1466"/>
    </location>
</feature>
<dbReference type="EMBL" id="KI297064">
    <property type="protein sequence ID" value="ESA00631.1"/>
    <property type="molecule type" value="Genomic_DNA"/>
</dbReference>
<proteinExistence type="predicted"/>
<accession>U9TB98</accession>
<reference evidence="2" key="1">
    <citation type="submission" date="2013-07" db="EMBL/GenBank/DDBJ databases">
        <title>The genome of an arbuscular mycorrhizal fungus provides insights into the evolution of the oldest plant symbiosis.</title>
        <authorList>
            <consortium name="DOE Joint Genome Institute"/>
            <person name="Tisserant E."/>
            <person name="Malbreil M."/>
            <person name="Kuo A."/>
            <person name="Kohler A."/>
            <person name="Symeonidi A."/>
            <person name="Balestrini R."/>
            <person name="Charron P."/>
            <person name="Duensing N."/>
            <person name="Frei-dit-Frey N."/>
            <person name="Gianinazzi-Pearson V."/>
            <person name="Gilbert B."/>
            <person name="Handa Y."/>
            <person name="Hijri M."/>
            <person name="Kaul R."/>
            <person name="Kawaguchi M."/>
            <person name="Krajinski F."/>
            <person name="Lammers P."/>
            <person name="Lapierre D."/>
            <person name="Masclaux F.G."/>
            <person name="Murat C."/>
            <person name="Morin E."/>
            <person name="Ndikumana S."/>
            <person name="Pagni M."/>
            <person name="Petitpierre D."/>
            <person name="Requena N."/>
            <person name="Rosikiewicz P."/>
            <person name="Riley R."/>
            <person name="Saito K."/>
            <person name="San Clemente H."/>
            <person name="Shapiro H."/>
            <person name="van Tuinen D."/>
            <person name="Becard G."/>
            <person name="Bonfante P."/>
            <person name="Paszkowski U."/>
            <person name="Shachar-Hill Y."/>
            <person name="Young J.P."/>
            <person name="Sanders I.R."/>
            <person name="Henrissat B."/>
            <person name="Rensing S.A."/>
            <person name="Grigoriev I.V."/>
            <person name="Corradi N."/>
            <person name="Roux C."/>
            <person name="Martin F."/>
        </authorList>
    </citation>
    <scope>NUCLEOTIDE SEQUENCE</scope>
    <source>
        <strain evidence="2">DAOM 197198</strain>
    </source>
</reference>
<dbReference type="PANTHER" id="PTHR45737">
    <property type="entry name" value="VON WILLEBRAND FACTOR A DOMAIN-CONTAINING PROTEIN 5A"/>
    <property type="match status" value="1"/>
</dbReference>
<dbReference type="PANTHER" id="PTHR45737:SF6">
    <property type="entry name" value="VON WILLEBRAND FACTOR A DOMAIN-CONTAINING PROTEIN 5A"/>
    <property type="match status" value="1"/>
</dbReference>
<protein>
    <submittedName>
        <fullName evidence="2">Uncharacterized protein</fullName>
    </submittedName>
</protein>